<accession>A0A5B8XPB3</accession>
<dbReference type="Gene3D" id="3.40.50.620">
    <property type="entry name" value="HUPs"/>
    <property type="match status" value="1"/>
</dbReference>
<dbReference type="EC" id="2.7.1.26" evidence="14"/>
<dbReference type="NCBIfam" id="TIGR00083">
    <property type="entry name" value="ribF"/>
    <property type="match status" value="1"/>
</dbReference>
<evidence type="ECO:0000259" key="15">
    <source>
        <dbReference type="SMART" id="SM00904"/>
    </source>
</evidence>
<dbReference type="InterPro" id="IPR014729">
    <property type="entry name" value="Rossmann-like_a/b/a_fold"/>
</dbReference>
<dbReference type="NCBIfam" id="NF004160">
    <property type="entry name" value="PRK05627.1-3"/>
    <property type="match status" value="1"/>
</dbReference>
<dbReference type="SMART" id="SM00904">
    <property type="entry name" value="Flavokinase"/>
    <property type="match status" value="1"/>
</dbReference>
<reference evidence="16 17" key="1">
    <citation type="submission" date="2019-08" db="EMBL/GenBank/DDBJ databases">
        <authorList>
            <person name="Liang Q."/>
        </authorList>
    </citation>
    <scope>NUCLEOTIDE SEQUENCE [LARGE SCALE GENOMIC DNA]</scope>
    <source>
        <strain evidence="16 17">V1718</strain>
    </source>
</reference>
<keyword evidence="6 14" id="KW-0548">Nucleotidyltransferase</keyword>
<keyword evidence="11" id="KW-0511">Multifunctional enzyme</keyword>
<evidence type="ECO:0000256" key="12">
    <source>
        <dbReference type="ARBA" id="ARBA00047880"/>
    </source>
</evidence>
<evidence type="ECO:0000256" key="4">
    <source>
        <dbReference type="ARBA" id="ARBA00022643"/>
    </source>
</evidence>
<sequence length="294" mass="33043">MQRAVAIGNFDGVHLGHQRVLMRTLELSEEHGLLPSVLTFEPHPVKFFKPELPEFLLVSPEKKRETIQNFGVDVVFRKFDEAFSKLSPHEFVSEVLHKELNAKVVLVGDGFRYGSKRSGDVATLKRDCSEFGIEVEITEPVELHGEIVSSSRVRKAFRAGQIKDVTELMGRPHRTLGCVEHGDGIGHQLGFPTANVRVEGAILPAPGIYATYFYEGGRAWKAATYVGERPTFNGRDMRVESFVLDEDSLELYGEDVIVEWIDWIRGDKAFESAEALVEQMKIDVENARRALSLT</sequence>
<dbReference type="GO" id="GO:0003919">
    <property type="term" value="F:FMN adenylyltransferase activity"/>
    <property type="evidence" value="ECO:0007669"/>
    <property type="project" value="UniProtKB-UniRule"/>
</dbReference>
<keyword evidence="4 14" id="KW-0288">FMN</keyword>
<dbReference type="InterPro" id="IPR023468">
    <property type="entry name" value="Riboflavin_kinase"/>
</dbReference>
<dbReference type="UniPathway" id="UPA00276">
    <property type="reaction ID" value="UER00406"/>
</dbReference>
<keyword evidence="7 14" id="KW-0547">Nucleotide-binding</keyword>
<dbReference type="Pfam" id="PF06574">
    <property type="entry name" value="FAD_syn"/>
    <property type="match status" value="1"/>
</dbReference>
<protein>
    <recommendedName>
        <fullName evidence="14">Riboflavin biosynthesis protein</fullName>
    </recommendedName>
    <domain>
        <recommendedName>
            <fullName evidence="14">Riboflavin kinase</fullName>
            <ecNumber evidence="14">2.7.1.26</ecNumber>
        </recommendedName>
        <alternativeName>
            <fullName evidence="14">Flavokinase</fullName>
        </alternativeName>
    </domain>
    <domain>
        <recommendedName>
            <fullName evidence="14">FMN adenylyltransferase</fullName>
            <ecNumber evidence="14">2.7.7.2</ecNumber>
        </recommendedName>
        <alternativeName>
            <fullName evidence="14">FAD pyrophosphorylase</fullName>
        </alternativeName>
        <alternativeName>
            <fullName evidence="14">FAD synthase</fullName>
        </alternativeName>
    </domain>
</protein>
<keyword evidence="10 14" id="KW-0067">ATP-binding</keyword>
<dbReference type="InterPro" id="IPR023465">
    <property type="entry name" value="Riboflavin_kinase_dom_sf"/>
</dbReference>
<keyword evidence="3 14" id="KW-0285">Flavoprotein</keyword>
<organism evidence="16 17">
    <name type="scientific">Microvenator marinus</name>
    <dbReference type="NCBI Taxonomy" id="2600177"/>
    <lineage>
        <taxon>Bacteria</taxon>
        <taxon>Deltaproteobacteria</taxon>
        <taxon>Bradymonadales</taxon>
        <taxon>Microvenatoraceae</taxon>
        <taxon>Microvenator</taxon>
    </lineage>
</organism>
<dbReference type="GO" id="GO:0009231">
    <property type="term" value="P:riboflavin biosynthetic process"/>
    <property type="evidence" value="ECO:0007669"/>
    <property type="project" value="InterPro"/>
</dbReference>
<dbReference type="Proteomes" id="UP000321595">
    <property type="component" value="Chromosome"/>
</dbReference>
<dbReference type="Pfam" id="PF01687">
    <property type="entry name" value="Flavokinase"/>
    <property type="match status" value="1"/>
</dbReference>
<evidence type="ECO:0000256" key="10">
    <source>
        <dbReference type="ARBA" id="ARBA00022840"/>
    </source>
</evidence>
<name>A0A5B8XPB3_9DELT</name>
<evidence type="ECO:0000256" key="13">
    <source>
        <dbReference type="ARBA" id="ARBA00049494"/>
    </source>
</evidence>
<dbReference type="PANTHER" id="PTHR22749">
    <property type="entry name" value="RIBOFLAVIN KINASE/FMN ADENYLYLTRANSFERASE"/>
    <property type="match status" value="1"/>
</dbReference>
<dbReference type="PANTHER" id="PTHR22749:SF6">
    <property type="entry name" value="RIBOFLAVIN KINASE"/>
    <property type="match status" value="1"/>
</dbReference>
<dbReference type="RefSeq" id="WP_146958672.1">
    <property type="nucleotide sequence ID" value="NZ_CP042467.1"/>
</dbReference>
<evidence type="ECO:0000313" key="16">
    <source>
        <dbReference type="EMBL" id="QED26987.1"/>
    </source>
</evidence>
<proteinExistence type="inferred from homology"/>
<evidence type="ECO:0000256" key="9">
    <source>
        <dbReference type="ARBA" id="ARBA00022827"/>
    </source>
</evidence>
<keyword evidence="17" id="KW-1185">Reference proteome</keyword>
<dbReference type="UniPathway" id="UPA00277">
    <property type="reaction ID" value="UER00407"/>
</dbReference>
<dbReference type="GO" id="GO:0009398">
    <property type="term" value="P:FMN biosynthetic process"/>
    <property type="evidence" value="ECO:0007669"/>
    <property type="project" value="UniProtKB-UniRule"/>
</dbReference>
<dbReference type="GO" id="GO:0005524">
    <property type="term" value="F:ATP binding"/>
    <property type="evidence" value="ECO:0007669"/>
    <property type="project" value="UniProtKB-UniRule"/>
</dbReference>
<gene>
    <name evidence="16" type="ORF">FRD01_06975</name>
</gene>
<comment type="catalytic activity">
    <reaction evidence="13 14">
        <text>FMN + ATP + H(+) = FAD + diphosphate</text>
        <dbReference type="Rhea" id="RHEA:17237"/>
        <dbReference type="ChEBI" id="CHEBI:15378"/>
        <dbReference type="ChEBI" id="CHEBI:30616"/>
        <dbReference type="ChEBI" id="CHEBI:33019"/>
        <dbReference type="ChEBI" id="CHEBI:57692"/>
        <dbReference type="ChEBI" id="CHEBI:58210"/>
        <dbReference type="EC" id="2.7.7.2"/>
    </reaction>
</comment>
<keyword evidence="8 14" id="KW-0418">Kinase</keyword>
<dbReference type="AlphaFoldDB" id="A0A5B8XPB3"/>
<comment type="similarity">
    <text evidence="14">Belongs to the ribF family.</text>
</comment>
<dbReference type="InterPro" id="IPR015865">
    <property type="entry name" value="Riboflavin_kinase_bac/euk"/>
</dbReference>
<evidence type="ECO:0000256" key="1">
    <source>
        <dbReference type="ARBA" id="ARBA00004726"/>
    </source>
</evidence>
<dbReference type="InterPro" id="IPR002606">
    <property type="entry name" value="Riboflavin_kinase_bac"/>
</dbReference>
<dbReference type="SUPFAM" id="SSF82114">
    <property type="entry name" value="Riboflavin kinase-like"/>
    <property type="match status" value="1"/>
</dbReference>
<dbReference type="InterPro" id="IPR015864">
    <property type="entry name" value="FAD_synthase"/>
</dbReference>
<comment type="pathway">
    <text evidence="1 14">Cofactor biosynthesis; FAD biosynthesis; FAD from FMN: step 1/1.</text>
</comment>
<evidence type="ECO:0000256" key="8">
    <source>
        <dbReference type="ARBA" id="ARBA00022777"/>
    </source>
</evidence>
<dbReference type="SUPFAM" id="SSF52374">
    <property type="entry name" value="Nucleotidylyl transferase"/>
    <property type="match status" value="1"/>
</dbReference>
<dbReference type="FunFam" id="3.40.50.620:FF:000021">
    <property type="entry name" value="Riboflavin biosynthesis protein"/>
    <property type="match status" value="1"/>
</dbReference>
<dbReference type="EMBL" id="CP042467">
    <property type="protein sequence ID" value="QED26987.1"/>
    <property type="molecule type" value="Genomic_DNA"/>
</dbReference>
<feature type="domain" description="Riboflavin kinase" evidence="15">
    <location>
        <begin position="168"/>
        <end position="292"/>
    </location>
</feature>
<comment type="pathway">
    <text evidence="2 14">Cofactor biosynthesis; FMN biosynthesis; FMN from riboflavin (ATP route): step 1/1.</text>
</comment>
<keyword evidence="9 14" id="KW-0274">FAD</keyword>
<evidence type="ECO:0000256" key="5">
    <source>
        <dbReference type="ARBA" id="ARBA00022679"/>
    </source>
</evidence>
<dbReference type="GO" id="GO:0008531">
    <property type="term" value="F:riboflavin kinase activity"/>
    <property type="evidence" value="ECO:0007669"/>
    <property type="project" value="UniProtKB-UniRule"/>
</dbReference>
<evidence type="ECO:0000256" key="14">
    <source>
        <dbReference type="PIRNR" id="PIRNR004491"/>
    </source>
</evidence>
<dbReference type="KEGG" id="bbae:FRD01_06975"/>
<evidence type="ECO:0000256" key="2">
    <source>
        <dbReference type="ARBA" id="ARBA00005201"/>
    </source>
</evidence>
<dbReference type="EC" id="2.7.7.2" evidence="14"/>
<evidence type="ECO:0000256" key="11">
    <source>
        <dbReference type="ARBA" id="ARBA00023268"/>
    </source>
</evidence>
<evidence type="ECO:0000256" key="6">
    <source>
        <dbReference type="ARBA" id="ARBA00022695"/>
    </source>
</evidence>
<keyword evidence="5 14" id="KW-0808">Transferase</keyword>
<dbReference type="OrthoDB" id="9803667at2"/>
<evidence type="ECO:0000256" key="3">
    <source>
        <dbReference type="ARBA" id="ARBA00022630"/>
    </source>
</evidence>
<dbReference type="GO" id="GO:0006747">
    <property type="term" value="P:FAD biosynthetic process"/>
    <property type="evidence" value="ECO:0007669"/>
    <property type="project" value="UniProtKB-UniRule"/>
</dbReference>
<comment type="catalytic activity">
    <reaction evidence="12 14">
        <text>riboflavin + ATP = FMN + ADP + H(+)</text>
        <dbReference type="Rhea" id="RHEA:14357"/>
        <dbReference type="ChEBI" id="CHEBI:15378"/>
        <dbReference type="ChEBI" id="CHEBI:30616"/>
        <dbReference type="ChEBI" id="CHEBI:57986"/>
        <dbReference type="ChEBI" id="CHEBI:58210"/>
        <dbReference type="ChEBI" id="CHEBI:456216"/>
        <dbReference type="EC" id="2.7.1.26"/>
    </reaction>
</comment>
<dbReference type="Gene3D" id="2.40.30.30">
    <property type="entry name" value="Riboflavin kinase-like"/>
    <property type="match status" value="1"/>
</dbReference>
<dbReference type="PIRSF" id="PIRSF004491">
    <property type="entry name" value="FAD_Synth"/>
    <property type="match status" value="1"/>
</dbReference>
<evidence type="ECO:0000256" key="7">
    <source>
        <dbReference type="ARBA" id="ARBA00022741"/>
    </source>
</evidence>
<evidence type="ECO:0000313" key="17">
    <source>
        <dbReference type="Proteomes" id="UP000321595"/>
    </source>
</evidence>
<dbReference type="CDD" id="cd02064">
    <property type="entry name" value="FAD_synthetase_N"/>
    <property type="match status" value="1"/>
</dbReference>